<dbReference type="InterPro" id="IPR003423">
    <property type="entry name" value="OMP_efflux"/>
</dbReference>
<evidence type="ECO:0000256" key="3">
    <source>
        <dbReference type="ARBA" id="ARBA00022448"/>
    </source>
</evidence>
<dbReference type="GO" id="GO:0009279">
    <property type="term" value="C:cell outer membrane"/>
    <property type="evidence" value="ECO:0007669"/>
    <property type="project" value="UniProtKB-SubCell"/>
</dbReference>
<dbReference type="Gene3D" id="1.20.1600.10">
    <property type="entry name" value="Outer membrane efflux proteins (OEP)"/>
    <property type="match status" value="1"/>
</dbReference>
<dbReference type="Proteomes" id="UP000295510">
    <property type="component" value="Unassembled WGS sequence"/>
</dbReference>
<keyword evidence="4" id="KW-1134">Transmembrane beta strand</keyword>
<dbReference type="SUPFAM" id="SSF56954">
    <property type="entry name" value="Outer membrane efflux proteins (OEP)"/>
    <property type="match status" value="1"/>
</dbReference>
<evidence type="ECO:0000256" key="7">
    <source>
        <dbReference type="ARBA" id="ARBA00023237"/>
    </source>
</evidence>
<dbReference type="NCBIfam" id="TIGR01844">
    <property type="entry name" value="type_I_sec_TolC"/>
    <property type="match status" value="1"/>
</dbReference>
<reference evidence="9 10" key="1">
    <citation type="submission" date="2019-03" db="EMBL/GenBank/DDBJ databases">
        <title>Genomic Encyclopedia of Type Strains, Phase IV (KMG-IV): sequencing the most valuable type-strain genomes for metagenomic binning, comparative biology and taxonomic classification.</title>
        <authorList>
            <person name="Goeker M."/>
        </authorList>
    </citation>
    <scope>NUCLEOTIDE SEQUENCE [LARGE SCALE GENOMIC DNA]</scope>
    <source>
        <strain evidence="9 10">DSM 19605</strain>
    </source>
</reference>
<dbReference type="PANTHER" id="PTHR30026:SF20">
    <property type="entry name" value="OUTER MEMBRANE PROTEIN TOLC"/>
    <property type="match status" value="1"/>
</dbReference>
<dbReference type="OrthoDB" id="9813458at2"/>
<name>A0A4R6U626_9BURK</name>
<comment type="caution">
    <text evidence="9">The sequence shown here is derived from an EMBL/GenBank/DDBJ whole genome shotgun (WGS) entry which is preliminary data.</text>
</comment>
<protein>
    <submittedName>
        <fullName evidence="9">Outer membrane protein</fullName>
    </submittedName>
</protein>
<keyword evidence="3" id="KW-0813">Transport</keyword>
<dbReference type="GO" id="GO:0015288">
    <property type="term" value="F:porin activity"/>
    <property type="evidence" value="ECO:0007669"/>
    <property type="project" value="TreeGrafter"/>
</dbReference>
<organism evidence="9 10">
    <name type="scientific">Tepidicella xavieri</name>
    <dbReference type="NCBI Taxonomy" id="360241"/>
    <lineage>
        <taxon>Bacteria</taxon>
        <taxon>Pseudomonadati</taxon>
        <taxon>Pseudomonadota</taxon>
        <taxon>Betaproteobacteria</taxon>
        <taxon>Burkholderiales</taxon>
        <taxon>Tepidicella</taxon>
    </lineage>
</organism>
<evidence type="ECO:0000256" key="8">
    <source>
        <dbReference type="SAM" id="Coils"/>
    </source>
</evidence>
<evidence type="ECO:0000256" key="4">
    <source>
        <dbReference type="ARBA" id="ARBA00022452"/>
    </source>
</evidence>
<dbReference type="InterPro" id="IPR051906">
    <property type="entry name" value="TolC-like"/>
</dbReference>
<dbReference type="PANTHER" id="PTHR30026">
    <property type="entry name" value="OUTER MEMBRANE PROTEIN TOLC"/>
    <property type="match status" value="1"/>
</dbReference>
<dbReference type="EMBL" id="SNYL01000010">
    <property type="protein sequence ID" value="TDQ41948.1"/>
    <property type="molecule type" value="Genomic_DNA"/>
</dbReference>
<keyword evidence="6" id="KW-0472">Membrane</keyword>
<evidence type="ECO:0000256" key="6">
    <source>
        <dbReference type="ARBA" id="ARBA00023136"/>
    </source>
</evidence>
<evidence type="ECO:0000256" key="2">
    <source>
        <dbReference type="ARBA" id="ARBA00007613"/>
    </source>
</evidence>
<dbReference type="GO" id="GO:0015562">
    <property type="term" value="F:efflux transmembrane transporter activity"/>
    <property type="evidence" value="ECO:0007669"/>
    <property type="project" value="InterPro"/>
</dbReference>
<feature type="coiled-coil region" evidence="8">
    <location>
        <begin position="129"/>
        <end position="188"/>
    </location>
</feature>
<dbReference type="GO" id="GO:1990281">
    <property type="term" value="C:efflux pump complex"/>
    <property type="evidence" value="ECO:0007669"/>
    <property type="project" value="TreeGrafter"/>
</dbReference>
<accession>A0A4R6U626</accession>
<keyword evidence="7" id="KW-0998">Cell outer membrane</keyword>
<dbReference type="Pfam" id="PF02321">
    <property type="entry name" value="OEP"/>
    <property type="match status" value="2"/>
</dbReference>
<keyword evidence="10" id="KW-1185">Reference proteome</keyword>
<sequence length="459" mass="49020">MTARPITPTRFLPSSLSGARRPLGMALAAVAWATLTLTQPARAQSLQELFEAARQYDATFLAAQAQFEADKARAEQARAGVLPNVGLSAGASWTRTDSSVAALDRTTNSQNVGVSASHPLWRPANRLALEQAEKSLDIAQARLLSAEQDLIVRTAQAYFDVLAAEDNLAFVKAQKAAVSEQLAAARRNFEVGTATITDTREAQARFDLVTAQEIAAENDLRVKKLALDQLVGRRDTQPWRLAEGAALPAITPDGVDAWIGRAEAEHPQLRQARTALEIAQLEARKAQAAQGPTLDAVAQYQIARGPGQGTIPGYVRNHNATVGVQFNLPLYTGGAVQNRIAEALALEDRARADLDAAQRGIAQATRAAFFGVVSGMSQVKALEAAEASSQSALEANQLGYQVGVRINIDVLNAQSQLFQTKADLARARYSVLVGNLRLKQASGVLAADDLQPINALLKP</sequence>
<comment type="subcellular location">
    <subcellularLocation>
        <location evidence="1">Cell outer membrane</location>
    </subcellularLocation>
</comment>
<proteinExistence type="inferred from homology"/>
<keyword evidence="5" id="KW-0812">Transmembrane</keyword>
<dbReference type="InterPro" id="IPR010130">
    <property type="entry name" value="T1SS_OMP_TolC"/>
</dbReference>
<gene>
    <name evidence="9" type="ORF">DFR43_110104</name>
</gene>
<evidence type="ECO:0000256" key="1">
    <source>
        <dbReference type="ARBA" id="ARBA00004442"/>
    </source>
</evidence>
<keyword evidence="8" id="KW-0175">Coiled coil</keyword>
<dbReference type="RefSeq" id="WP_133598052.1">
    <property type="nucleotide sequence ID" value="NZ_SNYL01000010.1"/>
</dbReference>
<evidence type="ECO:0000313" key="10">
    <source>
        <dbReference type="Proteomes" id="UP000295510"/>
    </source>
</evidence>
<comment type="similarity">
    <text evidence="2">Belongs to the outer membrane factor (OMF) (TC 1.B.17) family.</text>
</comment>
<evidence type="ECO:0000256" key="5">
    <source>
        <dbReference type="ARBA" id="ARBA00022692"/>
    </source>
</evidence>
<evidence type="ECO:0000313" key="9">
    <source>
        <dbReference type="EMBL" id="TDQ41948.1"/>
    </source>
</evidence>
<dbReference type="AlphaFoldDB" id="A0A4R6U626"/>